<protein>
    <submittedName>
        <fullName evidence="2">EDD domain protein, DegV family</fullName>
    </submittedName>
</protein>
<keyword evidence="3" id="KW-1185">Reference proteome</keyword>
<evidence type="ECO:0000313" key="3">
    <source>
        <dbReference type="Proteomes" id="UP000198577"/>
    </source>
</evidence>
<dbReference type="PANTHER" id="PTHR33434:SF2">
    <property type="entry name" value="FATTY ACID-BINDING PROTEIN TM_1468"/>
    <property type="match status" value="1"/>
</dbReference>
<dbReference type="AlphaFoldDB" id="A0A1I5YCS1"/>
<accession>A0A1I5YCS1</accession>
<sequence length="283" mass="30783">MEKKVKVFTDSTADLSPQQLEALNISVLPLYVTMGDKSYRDGVDITTAQLYKMVDELRTLPKTAAAPVEDFVTAFKPWVDQGYDVIFVGISSKLSATIQNALIAADEFEPGRVHVVDSQNLSTGIGLLAVKAAELAMQGMGAQEIVERVNALVPKVRTSFVISTLKYLHMGGRCTSLQLIAGTVLKIKPQIIVKDGGMIVGEKYRGKDKKVLDSFYADHVGDGKNVDLERIFVTHSDYQEGAEYLAEKLKNELNPKEVCITSAGAVISSHCGPGTVGILYLEK</sequence>
<dbReference type="Gene3D" id="3.40.50.10170">
    <property type="match status" value="1"/>
</dbReference>
<dbReference type="PROSITE" id="PS51482">
    <property type="entry name" value="DEGV"/>
    <property type="match status" value="1"/>
</dbReference>
<dbReference type="InterPro" id="IPR003797">
    <property type="entry name" value="DegV"/>
</dbReference>
<keyword evidence="1" id="KW-0446">Lipid-binding</keyword>
<dbReference type="STRING" id="937334.SAMN05444406_14211"/>
<dbReference type="OrthoDB" id="9781230at2"/>
<organism evidence="2 3">
    <name type="scientific">Caldicoprobacter faecalis</name>
    <dbReference type="NCBI Taxonomy" id="937334"/>
    <lineage>
        <taxon>Bacteria</taxon>
        <taxon>Bacillati</taxon>
        <taxon>Bacillota</taxon>
        <taxon>Clostridia</taxon>
        <taxon>Caldicoprobacterales</taxon>
        <taxon>Caldicoprobacteraceae</taxon>
        <taxon>Caldicoprobacter</taxon>
    </lineage>
</organism>
<dbReference type="InterPro" id="IPR050270">
    <property type="entry name" value="DegV_domain_contain"/>
</dbReference>
<evidence type="ECO:0000313" key="2">
    <source>
        <dbReference type="EMBL" id="SFQ42031.1"/>
    </source>
</evidence>
<name>A0A1I5YCS1_9FIRM</name>
<dbReference type="RefSeq" id="WP_092282777.1">
    <property type="nucleotide sequence ID" value="NZ_FOXR01000042.1"/>
</dbReference>
<dbReference type="Proteomes" id="UP000198577">
    <property type="component" value="Unassembled WGS sequence"/>
</dbReference>
<gene>
    <name evidence="2" type="ORF">SAMN05444406_14211</name>
</gene>
<dbReference type="InterPro" id="IPR043168">
    <property type="entry name" value="DegV_C"/>
</dbReference>
<dbReference type="Pfam" id="PF02645">
    <property type="entry name" value="DegV"/>
    <property type="match status" value="1"/>
</dbReference>
<dbReference type="SUPFAM" id="SSF82549">
    <property type="entry name" value="DAK1/DegV-like"/>
    <property type="match status" value="1"/>
</dbReference>
<proteinExistence type="predicted"/>
<reference evidence="2 3" key="1">
    <citation type="submission" date="2016-10" db="EMBL/GenBank/DDBJ databases">
        <authorList>
            <person name="de Groot N.N."/>
        </authorList>
    </citation>
    <scope>NUCLEOTIDE SEQUENCE [LARGE SCALE GENOMIC DNA]</scope>
    <source>
        <strain evidence="2 3">DSM 20678</strain>
    </source>
</reference>
<dbReference type="GO" id="GO:0008289">
    <property type="term" value="F:lipid binding"/>
    <property type="evidence" value="ECO:0007669"/>
    <property type="project" value="UniProtKB-KW"/>
</dbReference>
<evidence type="ECO:0000256" key="1">
    <source>
        <dbReference type="ARBA" id="ARBA00023121"/>
    </source>
</evidence>
<dbReference type="PANTHER" id="PTHR33434">
    <property type="entry name" value="DEGV DOMAIN-CONTAINING PROTEIN DR_1986-RELATED"/>
    <property type="match status" value="1"/>
</dbReference>
<dbReference type="Gene3D" id="3.30.1180.10">
    <property type="match status" value="1"/>
</dbReference>
<dbReference type="EMBL" id="FOXR01000042">
    <property type="protein sequence ID" value="SFQ42031.1"/>
    <property type="molecule type" value="Genomic_DNA"/>
</dbReference>
<dbReference type="NCBIfam" id="TIGR00762">
    <property type="entry name" value="DegV"/>
    <property type="match status" value="1"/>
</dbReference>